<keyword evidence="1" id="KW-0812">Transmembrane</keyword>
<feature type="transmembrane region" description="Helical" evidence="1">
    <location>
        <begin position="327"/>
        <end position="351"/>
    </location>
</feature>
<dbReference type="EMBL" id="PPTY01000058">
    <property type="protein sequence ID" value="RDB80633.1"/>
    <property type="molecule type" value="Genomic_DNA"/>
</dbReference>
<evidence type="ECO:0000313" key="3">
    <source>
        <dbReference type="EMBL" id="RDC33089.1"/>
    </source>
</evidence>
<dbReference type="Proteomes" id="UP000253915">
    <property type="component" value="Unassembled WGS sequence"/>
</dbReference>
<sequence>MVLRNLPQAKVKEIVLFLLFLLLAFENVLQDKISLSFSYLDEGSAVFLAVWAVASAIFHHKKGRQLNRSDAICLVSLAILCIVGFTGNVLRDIQVYQEATIIDFFTCIKFAIAFISSKIILNDKEMLCLLDMCVGFAKVAVIILLLVAVANQFMNLGFSLSSRFGIGAFQFLFGHPSNFAATIVGFVALLLLDPKKNAVYIICAFLLLALTTRIKAIGLVLVLSIALLIFPGKERIPKSFVVMAGLAVLAIAYEQIGLYYLNDGTARSVLLSKSFEVANMFFPTGAGFASYGSNITRDFYPAFYYYLGFDHVHGLTPLNSNYLVDSFWPIIIGQFGWLGLILFLTFVVSFFRSVLYDQFCRRRNLWASLTIPIYLLIASSSESAFFSSYSVYLAFTLVLILMGNATIEESCSIARKRSNSTAIKEGANSYGIEKHLADR</sequence>
<organism evidence="2 4">
    <name type="scientific">Eggerthella lenta</name>
    <name type="common">Eubacterium lentum</name>
    <dbReference type="NCBI Taxonomy" id="84112"/>
    <lineage>
        <taxon>Bacteria</taxon>
        <taxon>Bacillati</taxon>
        <taxon>Actinomycetota</taxon>
        <taxon>Coriobacteriia</taxon>
        <taxon>Eggerthellales</taxon>
        <taxon>Eggerthellaceae</taxon>
        <taxon>Eggerthella</taxon>
    </lineage>
</organism>
<protein>
    <recommendedName>
        <fullName evidence="6">O-antigen ligase family protein</fullName>
    </recommendedName>
</protein>
<evidence type="ECO:0000313" key="4">
    <source>
        <dbReference type="Proteomes" id="UP000253857"/>
    </source>
</evidence>
<dbReference type="Proteomes" id="UP000253857">
    <property type="component" value="Unassembled WGS sequence"/>
</dbReference>
<gene>
    <name evidence="3" type="ORF">C1853_16080</name>
    <name evidence="2" type="ORF">C1871_15385</name>
</gene>
<feature type="transmembrane region" description="Helical" evidence="1">
    <location>
        <begin position="96"/>
        <end position="115"/>
    </location>
</feature>
<feature type="transmembrane region" description="Helical" evidence="1">
    <location>
        <begin position="199"/>
        <end position="228"/>
    </location>
</feature>
<evidence type="ECO:0008006" key="6">
    <source>
        <dbReference type="Google" id="ProtNLM"/>
    </source>
</evidence>
<keyword evidence="1" id="KW-1133">Transmembrane helix</keyword>
<evidence type="ECO:0000313" key="5">
    <source>
        <dbReference type="Proteomes" id="UP000253915"/>
    </source>
</evidence>
<accession>A0A369MTG3</accession>
<feature type="transmembrane region" description="Helical" evidence="1">
    <location>
        <begin position="363"/>
        <end position="380"/>
    </location>
</feature>
<dbReference type="EMBL" id="PPUQ01000042">
    <property type="protein sequence ID" value="RDC33089.1"/>
    <property type="molecule type" value="Genomic_DNA"/>
</dbReference>
<comment type="caution">
    <text evidence="2">The sequence shown here is derived from an EMBL/GenBank/DDBJ whole genome shotgun (WGS) entry which is preliminary data.</text>
</comment>
<feature type="transmembrane region" description="Helical" evidence="1">
    <location>
        <begin position="240"/>
        <end position="261"/>
    </location>
</feature>
<feature type="transmembrane region" description="Helical" evidence="1">
    <location>
        <begin position="127"/>
        <end position="149"/>
    </location>
</feature>
<proteinExistence type="predicted"/>
<feature type="transmembrane region" description="Helical" evidence="1">
    <location>
        <begin position="40"/>
        <end position="59"/>
    </location>
</feature>
<keyword evidence="1" id="KW-0472">Membrane</keyword>
<evidence type="ECO:0000256" key="1">
    <source>
        <dbReference type="SAM" id="Phobius"/>
    </source>
</evidence>
<dbReference type="RefSeq" id="WP_035586373.1">
    <property type="nucleotide sequence ID" value="NZ_AP031442.1"/>
</dbReference>
<feature type="transmembrane region" description="Helical" evidence="1">
    <location>
        <begin position="386"/>
        <end position="407"/>
    </location>
</feature>
<dbReference type="AlphaFoldDB" id="A0A369MTG3"/>
<reference evidence="4 5" key="1">
    <citation type="journal article" date="2018" name="Elife">
        <title>Discovery and characterization of a prevalent human gut bacterial enzyme sufficient for the inactivation of a family of plant toxins.</title>
        <authorList>
            <person name="Koppel N."/>
            <person name="Bisanz J.E."/>
            <person name="Pandelia M.E."/>
            <person name="Turnbaugh P.J."/>
            <person name="Balskus E.P."/>
        </authorList>
    </citation>
    <scope>NUCLEOTIDE SEQUENCE [LARGE SCALE GENOMIC DNA]</scope>
    <source>
        <strain evidence="3 5">16A</strain>
        <strain evidence="2 4">FAA1-1-60AUCSF</strain>
    </source>
</reference>
<evidence type="ECO:0000313" key="2">
    <source>
        <dbReference type="EMBL" id="RDB80633.1"/>
    </source>
</evidence>
<name>A0A369MTG3_EGGLN</name>
<feature type="transmembrane region" description="Helical" evidence="1">
    <location>
        <begin position="71"/>
        <end position="90"/>
    </location>
</feature>
<feature type="transmembrane region" description="Helical" evidence="1">
    <location>
        <begin position="169"/>
        <end position="192"/>
    </location>
</feature>